<gene>
    <name evidence="2" type="ORF">OCS_01216</name>
</gene>
<evidence type="ECO:0000256" key="1">
    <source>
        <dbReference type="SAM" id="MobiDB-lite"/>
    </source>
</evidence>
<evidence type="ECO:0000313" key="3">
    <source>
        <dbReference type="Proteomes" id="UP000019374"/>
    </source>
</evidence>
<dbReference type="eggNOG" id="ENOG502T0H9">
    <property type="taxonomic scope" value="Eukaryota"/>
</dbReference>
<name>T5ACA3_OPHSC</name>
<feature type="compositionally biased region" description="Low complexity" evidence="1">
    <location>
        <begin position="192"/>
        <end position="237"/>
    </location>
</feature>
<protein>
    <submittedName>
        <fullName evidence="2">Uncharacterized protein</fullName>
    </submittedName>
</protein>
<feature type="region of interest" description="Disordered" evidence="1">
    <location>
        <begin position="357"/>
        <end position="415"/>
    </location>
</feature>
<feature type="region of interest" description="Disordered" evidence="1">
    <location>
        <begin position="184"/>
        <end position="246"/>
    </location>
</feature>
<reference evidence="2 3" key="1">
    <citation type="journal article" date="2013" name="Chin. Sci. Bull.">
        <title>Genome survey uncovers the secrets of sex and lifestyle in caterpillar fungus.</title>
        <authorList>
            <person name="Hu X."/>
            <person name="Zhang Y."/>
            <person name="Xiao G."/>
            <person name="Zheng P."/>
            <person name="Xia Y."/>
            <person name="Zhang X."/>
            <person name="St Leger R.J."/>
            <person name="Liu X."/>
            <person name="Wang C."/>
        </authorList>
    </citation>
    <scope>NUCLEOTIDE SEQUENCE [LARGE SCALE GENOMIC DNA]</scope>
    <source>
        <strain evidence="3">Co18 / CGMCC 3.14243</strain>
        <tissue evidence="2">Fruit-body</tissue>
    </source>
</reference>
<evidence type="ECO:0000313" key="2">
    <source>
        <dbReference type="EMBL" id="EQL03085.1"/>
    </source>
</evidence>
<dbReference type="HOGENOM" id="CLU_041042_0_0_1"/>
<organism evidence="2 3">
    <name type="scientific">Ophiocordyceps sinensis (strain Co18 / CGMCC 3.14243)</name>
    <name type="common">Yarsagumba caterpillar fungus</name>
    <name type="synonym">Hirsutella sinensis</name>
    <dbReference type="NCBI Taxonomy" id="911162"/>
    <lineage>
        <taxon>Eukaryota</taxon>
        <taxon>Fungi</taxon>
        <taxon>Dikarya</taxon>
        <taxon>Ascomycota</taxon>
        <taxon>Pezizomycotina</taxon>
        <taxon>Sordariomycetes</taxon>
        <taxon>Hypocreomycetidae</taxon>
        <taxon>Hypocreales</taxon>
        <taxon>Ophiocordycipitaceae</taxon>
        <taxon>Ophiocordyceps</taxon>
    </lineage>
</organism>
<feature type="compositionally biased region" description="Basic and acidic residues" evidence="1">
    <location>
        <begin position="377"/>
        <end position="393"/>
    </location>
</feature>
<proteinExistence type="predicted"/>
<dbReference type="OrthoDB" id="4366798at2759"/>
<feature type="compositionally biased region" description="Basic residues" evidence="1">
    <location>
        <begin position="406"/>
        <end position="415"/>
    </location>
</feature>
<dbReference type="Proteomes" id="UP000019374">
    <property type="component" value="Unassembled WGS sequence"/>
</dbReference>
<sequence length="415" mass="46386">MDDPDWAWPAWKFGMRRDDLFTSLHERYNTFTYSLQDPEAFHHDVYELSIDADTPEQFHRLMADRQQQRLRELNESLDTLAVEIIANPKLMGSDQWLHAVQLFRTKSYDSIVRYFASYIPEHYLDRSDSQSSTSCSSFSEADSIHTMSTKASSADRALFLDDEFFPDGPMVTVEPCTLDDGVHHHETCSGDAPSPARSEAISEAISESSVSSPSADSRSFSSTNPPSRSMSFSGSESGHIVPGLTRHSFSRHGKAETCCVNGRDTADTLVCSLKETRPSFGDATEVLDSTSQSYGYPYCEDGDEFPTAQFPDDEFGHLDAINTNDMPESDTPTPRQEGIATATTACCYMDHRPAPVRRVPSLRQRAGSPKLAPSCREPGHSACDVRRSPEEAMSRIQKPTQDAMRKRPKARRRPD</sequence>
<dbReference type="AlphaFoldDB" id="T5ACA3"/>
<accession>T5ACA3</accession>
<dbReference type="EMBL" id="KE652241">
    <property type="protein sequence ID" value="EQL03085.1"/>
    <property type="molecule type" value="Genomic_DNA"/>
</dbReference>